<reference evidence="1" key="2">
    <citation type="submission" date="2017-10" db="EMBL/GenBank/DDBJ databases">
        <title>Ladona fulva Genome sequencing and assembly.</title>
        <authorList>
            <person name="Murali S."/>
            <person name="Richards S."/>
            <person name="Bandaranaike D."/>
            <person name="Bellair M."/>
            <person name="Blankenburg K."/>
            <person name="Chao H."/>
            <person name="Dinh H."/>
            <person name="Doddapaneni H."/>
            <person name="Dugan-Rocha S."/>
            <person name="Elkadiri S."/>
            <person name="Gnanaolivu R."/>
            <person name="Hernandez B."/>
            <person name="Skinner E."/>
            <person name="Javaid M."/>
            <person name="Lee S."/>
            <person name="Li M."/>
            <person name="Ming W."/>
            <person name="Munidasa M."/>
            <person name="Muniz J."/>
            <person name="Nguyen L."/>
            <person name="Hughes D."/>
            <person name="Osuji N."/>
            <person name="Pu L.-L."/>
            <person name="Puazo M."/>
            <person name="Qu C."/>
            <person name="Quiroz J."/>
            <person name="Raj R."/>
            <person name="Weissenberger G."/>
            <person name="Xin Y."/>
            <person name="Zou X."/>
            <person name="Han Y."/>
            <person name="Worley K."/>
            <person name="Muzny D."/>
            <person name="Gibbs R."/>
        </authorList>
    </citation>
    <scope>NUCLEOTIDE SEQUENCE</scope>
    <source>
        <strain evidence="1">Sampled in the wild</strain>
    </source>
</reference>
<dbReference type="Proteomes" id="UP000792457">
    <property type="component" value="Unassembled WGS sequence"/>
</dbReference>
<organism evidence="1 2">
    <name type="scientific">Ladona fulva</name>
    <name type="common">Scarce chaser dragonfly</name>
    <name type="synonym">Libellula fulva</name>
    <dbReference type="NCBI Taxonomy" id="123851"/>
    <lineage>
        <taxon>Eukaryota</taxon>
        <taxon>Metazoa</taxon>
        <taxon>Ecdysozoa</taxon>
        <taxon>Arthropoda</taxon>
        <taxon>Hexapoda</taxon>
        <taxon>Insecta</taxon>
        <taxon>Pterygota</taxon>
        <taxon>Palaeoptera</taxon>
        <taxon>Odonata</taxon>
        <taxon>Epiprocta</taxon>
        <taxon>Anisoptera</taxon>
        <taxon>Libelluloidea</taxon>
        <taxon>Libellulidae</taxon>
        <taxon>Ladona</taxon>
    </lineage>
</organism>
<protein>
    <submittedName>
        <fullName evidence="1">Uncharacterized protein</fullName>
    </submittedName>
</protein>
<dbReference type="AlphaFoldDB" id="A0A8K0KNC2"/>
<evidence type="ECO:0000313" key="2">
    <source>
        <dbReference type="Proteomes" id="UP000792457"/>
    </source>
</evidence>
<keyword evidence="2" id="KW-1185">Reference proteome</keyword>
<evidence type="ECO:0000313" key="1">
    <source>
        <dbReference type="EMBL" id="KAG8237464.1"/>
    </source>
</evidence>
<gene>
    <name evidence="1" type="ORF">J437_LFUL017644</name>
</gene>
<dbReference type="EMBL" id="KZ309173">
    <property type="protein sequence ID" value="KAG8237464.1"/>
    <property type="molecule type" value="Genomic_DNA"/>
</dbReference>
<proteinExistence type="predicted"/>
<name>A0A8K0KNC2_LADFU</name>
<reference evidence="1" key="1">
    <citation type="submission" date="2013-04" db="EMBL/GenBank/DDBJ databases">
        <authorList>
            <person name="Qu J."/>
            <person name="Murali S.C."/>
            <person name="Bandaranaike D."/>
            <person name="Bellair M."/>
            <person name="Blankenburg K."/>
            <person name="Chao H."/>
            <person name="Dinh H."/>
            <person name="Doddapaneni H."/>
            <person name="Downs B."/>
            <person name="Dugan-Rocha S."/>
            <person name="Elkadiri S."/>
            <person name="Gnanaolivu R.D."/>
            <person name="Hernandez B."/>
            <person name="Javaid M."/>
            <person name="Jayaseelan J.C."/>
            <person name="Lee S."/>
            <person name="Li M."/>
            <person name="Ming W."/>
            <person name="Munidasa M."/>
            <person name="Muniz J."/>
            <person name="Nguyen L."/>
            <person name="Ongeri F."/>
            <person name="Osuji N."/>
            <person name="Pu L.-L."/>
            <person name="Puazo M."/>
            <person name="Qu C."/>
            <person name="Quiroz J."/>
            <person name="Raj R."/>
            <person name="Weissenberger G."/>
            <person name="Xin Y."/>
            <person name="Zou X."/>
            <person name="Han Y."/>
            <person name="Richards S."/>
            <person name="Worley K."/>
            <person name="Muzny D."/>
            <person name="Gibbs R."/>
        </authorList>
    </citation>
    <scope>NUCLEOTIDE SEQUENCE</scope>
    <source>
        <strain evidence="1">Sampled in the wild</strain>
    </source>
</reference>
<accession>A0A8K0KNC2</accession>
<sequence>MRVAANPYSRNLIVFSLFSYSRKNSIVLRTQLSVRVHAVIVGGKKKSTKEKMGEKMIHFTEKAADDKRKYGERKSTIGKMRRGNGGDKADGATINRAKCNGKCSKDYKEAAQLRRTGVEKSPLLPQTNLPDLQLKRAREPKWLESPALEVKDLCEFLGLDSRPNQTKLSKQIVRCGIWGKPFSCIE</sequence>
<comment type="caution">
    <text evidence="1">The sequence shown here is derived from an EMBL/GenBank/DDBJ whole genome shotgun (WGS) entry which is preliminary data.</text>
</comment>
<dbReference type="OrthoDB" id="9806920at2759"/>